<accession>A0AAV7IT71</accession>
<evidence type="ECO:0000313" key="3">
    <source>
        <dbReference type="Proteomes" id="UP000826195"/>
    </source>
</evidence>
<dbReference type="AlphaFoldDB" id="A0AAV7IT71"/>
<dbReference type="EMBL" id="JAHXZJ010001119">
    <property type="protein sequence ID" value="KAH0555484.1"/>
    <property type="molecule type" value="Genomic_DNA"/>
</dbReference>
<gene>
    <name evidence="2" type="ORF">KQX54_019278</name>
</gene>
<feature type="transmembrane region" description="Helical" evidence="1">
    <location>
        <begin position="20"/>
        <end position="42"/>
    </location>
</feature>
<keyword evidence="1" id="KW-0812">Transmembrane</keyword>
<keyword evidence="1" id="KW-0472">Membrane</keyword>
<keyword evidence="1" id="KW-1133">Transmembrane helix</keyword>
<protein>
    <submittedName>
        <fullName evidence="2">Uncharacterized protein</fullName>
    </submittedName>
</protein>
<evidence type="ECO:0000313" key="2">
    <source>
        <dbReference type="EMBL" id="KAH0555484.1"/>
    </source>
</evidence>
<name>A0AAV7IT71_COTGL</name>
<sequence>MLNTDEHEPDIKNPEPSVEFSWLWASSLHYLLLTIIEFGVSVNKDLMCGQKQLRCQRRRKRCENCRKSESMNSEEANDDDWTDNNWLFIGLDY</sequence>
<comment type="caution">
    <text evidence="2">The sequence shown here is derived from an EMBL/GenBank/DDBJ whole genome shotgun (WGS) entry which is preliminary data.</text>
</comment>
<keyword evidence="3" id="KW-1185">Reference proteome</keyword>
<proteinExistence type="predicted"/>
<organism evidence="2 3">
    <name type="scientific">Cotesia glomerata</name>
    <name type="common">Lepidopteran parasitic wasp</name>
    <name type="synonym">Apanteles glomeratus</name>
    <dbReference type="NCBI Taxonomy" id="32391"/>
    <lineage>
        <taxon>Eukaryota</taxon>
        <taxon>Metazoa</taxon>
        <taxon>Ecdysozoa</taxon>
        <taxon>Arthropoda</taxon>
        <taxon>Hexapoda</taxon>
        <taxon>Insecta</taxon>
        <taxon>Pterygota</taxon>
        <taxon>Neoptera</taxon>
        <taxon>Endopterygota</taxon>
        <taxon>Hymenoptera</taxon>
        <taxon>Apocrita</taxon>
        <taxon>Ichneumonoidea</taxon>
        <taxon>Braconidae</taxon>
        <taxon>Microgastrinae</taxon>
        <taxon>Cotesia</taxon>
    </lineage>
</organism>
<evidence type="ECO:0000256" key="1">
    <source>
        <dbReference type="SAM" id="Phobius"/>
    </source>
</evidence>
<reference evidence="2 3" key="1">
    <citation type="journal article" date="2021" name="J. Hered.">
        <title>A chromosome-level genome assembly of the parasitoid wasp, Cotesia glomerata (Hymenoptera: Braconidae).</title>
        <authorList>
            <person name="Pinto B.J."/>
            <person name="Weis J.J."/>
            <person name="Gamble T."/>
            <person name="Ode P.J."/>
            <person name="Paul R."/>
            <person name="Zaspel J.M."/>
        </authorList>
    </citation>
    <scope>NUCLEOTIDE SEQUENCE [LARGE SCALE GENOMIC DNA]</scope>
    <source>
        <strain evidence="2">CgM1</strain>
    </source>
</reference>
<dbReference type="Proteomes" id="UP000826195">
    <property type="component" value="Unassembled WGS sequence"/>
</dbReference>